<evidence type="ECO:0000313" key="5">
    <source>
        <dbReference type="Proteomes" id="UP000178666"/>
    </source>
</evidence>
<feature type="region of interest" description="Disordered" evidence="1">
    <location>
        <begin position="1"/>
        <end position="37"/>
    </location>
</feature>
<protein>
    <submittedName>
        <fullName evidence="2">ABC transporter substrate-binding protein</fullName>
    </submittedName>
</protein>
<gene>
    <name evidence="3" type="ORF">A8L58_07410</name>
    <name evidence="2" type="ORF">AXH35_05945</name>
</gene>
<dbReference type="PANTHER" id="PTHR43649:SF14">
    <property type="entry name" value="BLR3389 PROTEIN"/>
    <property type="match status" value="1"/>
</dbReference>
<dbReference type="SUPFAM" id="SSF53850">
    <property type="entry name" value="Periplasmic binding protein-like II"/>
    <property type="match status" value="1"/>
</dbReference>
<evidence type="ECO:0000313" key="4">
    <source>
        <dbReference type="Proteomes" id="UP000075221"/>
    </source>
</evidence>
<dbReference type="Proteomes" id="UP000075221">
    <property type="component" value="Chromosome"/>
</dbReference>
<dbReference type="InterPro" id="IPR006311">
    <property type="entry name" value="TAT_signal"/>
</dbReference>
<evidence type="ECO:0000256" key="1">
    <source>
        <dbReference type="SAM" id="MobiDB-lite"/>
    </source>
</evidence>
<dbReference type="PANTHER" id="PTHR43649">
    <property type="entry name" value="ARABINOSE-BINDING PROTEIN-RELATED"/>
    <property type="match status" value="1"/>
</dbReference>
<sequence>MATHTRSSGAGAQRPPAQGPGPGSQTPPASSPRRLSRRSVLRGTAALGGAAALTGGLTACSGSGTFATGGRTPVRIWDLFTGADGERMQTMQAACMKAHKDVSIESTTLSWGSAYYTKLAMASSGGRPPEAAVMHMSRLAGYAPGGLLEPFDLDRLAAYGVTRKDFAPAVWERATYKGELFALPLDTHPFITFYSPKVARKAGLLDSSGKMRSLDSKDAFLDAGRSMARATGKYGMSFGYLLDTAQSWRLFWGLYGQTGGQYRMVPGSRAQLDESAAIEVLSFIQEVLNGKIASRNADYAGAIAAFSSGKAGMILSGEWEIVGFKASMPDVAAMPFPTIFDKPANYADSHAFVLPKQDYPDEKRREATYKVLADLVKNRSLTWAEGGHIPAYMPVLATGAYRKLSPQRDYAAASKIVTLDPKVWFAGAGSDFQARMCDAMAPTLQGQKTAKQGVEAMLSQLDRLLAAPQPM</sequence>
<evidence type="ECO:0000313" key="3">
    <source>
        <dbReference type="EMBL" id="AOZ48236.1"/>
    </source>
</evidence>
<dbReference type="InterPro" id="IPR050490">
    <property type="entry name" value="Bact_solute-bd_prot1"/>
</dbReference>
<dbReference type="InterPro" id="IPR006059">
    <property type="entry name" value="SBP"/>
</dbReference>
<keyword evidence="5" id="KW-1185">Reference proteome</keyword>
<reference evidence="2 4" key="2">
    <citation type="submission" date="2016-02" db="EMBL/GenBank/DDBJ databases">
        <title>Complete Genome Sequence of Propionibacterium acidipropionici ATCC 55737.</title>
        <authorList>
            <person name="Luna Flores C.H."/>
            <person name="Nielsen L.K."/>
            <person name="Marcellin E."/>
        </authorList>
    </citation>
    <scope>NUCLEOTIDE SEQUENCE [LARGE SCALE GENOMIC DNA]</scope>
    <source>
        <strain evidence="2 4">ATCC 55737</strain>
    </source>
</reference>
<evidence type="ECO:0000313" key="2">
    <source>
        <dbReference type="EMBL" id="AMS07043.1"/>
    </source>
</evidence>
<dbReference type="Proteomes" id="UP000178666">
    <property type="component" value="Chromosome"/>
</dbReference>
<dbReference type="EMBL" id="CP014352">
    <property type="protein sequence ID" value="AMS07043.1"/>
    <property type="molecule type" value="Genomic_DNA"/>
</dbReference>
<feature type="compositionally biased region" description="Low complexity" evidence="1">
    <location>
        <begin position="23"/>
        <end position="33"/>
    </location>
</feature>
<dbReference type="RefSeq" id="WP_062820675.1">
    <property type="nucleotide sequence ID" value="NZ_CP014352.1"/>
</dbReference>
<dbReference type="EMBL" id="CP015970">
    <property type="protein sequence ID" value="AOZ48236.1"/>
    <property type="molecule type" value="Genomic_DNA"/>
</dbReference>
<dbReference type="AlphaFoldDB" id="A0AAC8YHZ8"/>
<dbReference type="Gene3D" id="3.40.190.10">
    <property type="entry name" value="Periplasmic binding protein-like II"/>
    <property type="match status" value="1"/>
</dbReference>
<organism evidence="2 4">
    <name type="scientific">Acidipropionibacterium acidipropionici</name>
    <dbReference type="NCBI Taxonomy" id="1748"/>
    <lineage>
        <taxon>Bacteria</taxon>
        <taxon>Bacillati</taxon>
        <taxon>Actinomycetota</taxon>
        <taxon>Actinomycetes</taxon>
        <taxon>Propionibacteriales</taxon>
        <taxon>Propionibacteriaceae</taxon>
        <taxon>Acidipropionibacterium</taxon>
    </lineage>
</organism>
<name>A0AAC8YHZ8_9ACTN</name>
<proteinExistence type="predicted"/>
<reference evidence="3 5" key="1">
    <citation type="journal article" date="2016" name="Plant Dis.">
        <title>Improved production of propionic acid using genome shuffling.</title>
        <authorList>
            <person name="Luna-Flores C.H."/>
            <person name="Palfreyman R.W."/>
            <person name="Kromer J.O."/>
            <person name="Nielsen L.K."/>
            <person name="Marcellin E."/>
        </authorList>
    </citation>
    <scope>NUCLEOTIDE SEQUENCE [LARGE SCALE GENOMIC DNA]</scope>
    <source>
        <strain evidence="3 5">F3E8</strain>
    </source>
</reference>
<accession>A0AAC8YHZ8</accession>
<dbReference type="PROSITE" id="PS51318">
    <property type="entry name" value="TAT"/>
    <property type="match status" value="1"/>
</dbReference>
<dbReference type="Pfam" id="PF01547">
    <property type="entry name" value="SBP_bac_1"/>
    <property type="match status" value="1"/>
</dbReference>